<dbReference type="Proteomes" id="UP001157114">
    <property type="component" value="Unassembled WGS sequence"/>
</dbReference>
<dbReference type="CDD" id="cd06225">
    <property type="entry name" value="HAMP"/>
    <property type="match status" value="1"/>
</dbReference>
<protein>
    <recommendedName>
        <fullName evidence="8">HAMP domain-containing protein</fullName>
    </recommendedName>
</protein>
<feature type="transmembrane region" description="Helical" evidence="7">
    <location>
        <begin position="284"/>
        <end position="303"/>
    </location>
</feature>
<proteinExistence type="predicted"/>
<keyword evidence="3" id="KW-0597">Phosphoprotein</keyword>
<evidence type="ECO:0000256" key="7">
    <source>
        <dbReference type="SAM" id="Phobius"/>
    </source>
</evidence>
<evidence type="ECO:0000256" key="2">
    <source>
        <dbReference type="ARBA" id="ARBA00022475"/>
    </source>
</evidence>
<evidence type="ECO:0000256" key="4">
    <source>
        <dbReference type="ARBA" id="ARBA00022679"/>
    </source>
</evidence>
<dbReference type="SMART" id="SM00304">
    <property type="entry name" value="HAMP"/>
    <property type="match status" value="1"/>
</dbReference>
<comment type="subcellular location">
    <subcellularLocation>
        <location evidence="1">Cell membrane</location>
        <topology evidence="1">Multi-pass membrane protein</topology>
    </subcellularLocation>
</comment>
<dbReference type="InterPro" id="IPR010559">
    <property type="entry name" value="Sig_transdc_His_kin_internal"/>
</dbReference>
<feature type="domain" description="HAMP" evidence="8">
    <location>
        <begin position="305"/>
        <end position="357"/>
    </location>
</feature>
<evidence type="ECO:0000256" key="3">
    <source>
        <dbReference type="ARBA" id="ARBA00022553"/>
    </source>
</evidence>
<dbReference type="Pfam" id="PF06580">
    <property type="entry name" value="His_kinase"/>
    <property type="match status" value="1"/>
</dbReference>
<accession>A0ABQ6GDN0</accession>
<dbReference type="Pfam" id="PF02518">
    <property type="entry name" value="HATPase_c"/>
    <property type="match status" value="1"/>
</dbReference>
<evidence type="ECO:0000313" key="10">
    <source>
        <dbReference type="Proteomes" id="UP001157114"/>
    </source>
</evidence>
<keyword evidence="4" id="KW-0808">Transferase</keyword>
<dbReference type="InterPro" id="IPR003660">
    <property type="entry name" value="HAMP_dom"/>
</dbReference>
<evidence type="ECO:0000256" key="6">
    <source>
        <dbReference type="ARBA" id="ARBA00023136"/>
    </source>
</evidence>
<dbReference type="InterPro" id="IPR003594">
    <property type="entry name" value="HATPase_dom"/>
</dbReference>
<evidence type="ECO:0000259" key="8">
    <source>
        <dbReference type="PROSITE" id="PS50885"/>
    </source>
</evidence>
<dbReference type="PROSITE" id="PS50885">
    <property type="entry name" value="HAMP"/>
    <property type="match status" value="1"/>
</dbReference>
<keyword evidence="7" id="KW-0812">Transmembrane</keyword>
<keyword evidence="7" id="KW-1133">Transmembrane helix</keyword>
<comment type="caution">
    <text evidence="9">The sequence shown here is derived from an EMBL/GenBank/DDBJ whole genome shotgun (WGS) entry which is preliminary data.</text>
</comment>
<dbReference type="RefSeq" id="WP_284238518.1">
    <property type="nucleotide sequence ID" value="NZ_BSSQ01000009.1"/>
</dbReference>
<dbReference type="InterPro" id="IPR036890">
    <property type="entry name" value="HATPase_C_sf"/>
</dbReference>
<keyword evidence="10" id="KW-1185">Reference proteome</keyword>
<dbReference type="SUPFAM" id="SSF55874">
    <property type="entry name" value="ATPase domain of HSP90 chaperone/DNA topoisomerase II/histidine kinase"/>
    <property type="match status" value="1"/>
</dbReference>
<evidence type="ECO:0000256" key="5">
    <source>
        <dbReference type="ARBA" id="ARBA00022777"/>
    </source>
</evidence>
<keyword evidence="6 7" id="KW-0472">Membrane</keyword>
<dbReference type="SUPFAM" id="SSF158472">
    <property type="entry name" value="HAMP domain-like"/>
    <property type="match status" value="1"/>
</dbReference>
<reference evidence="9 10" key="1">
    <citation type="submission" date="2023-03" db="EMBL/GenBank/DDBJ databases">
        <title>Draft genome sequence of the bacteria which degrade cell wall of Tricholomamatutake.</title>
        <authorList>
            <person name="Konishi Y."/>
            <person name="Fukuta Y."/>
            <person name="Shirasaka N."/>
        </authorList>
    </citation>
    <scope>NUCLEOTIDE SEQUENCE [LARGE SCALE GENOMIC DNA]</scope>
    <source>
        <strain evidence="10">mu1</strain>
    </source>
</reference>
<keyword evidence="2" id="KW-1003">Cell membrane</keyword>
<dbReference type="EMBL" id="BSSQ01000009">
    <property type="protein sequence ID" value="GLX67757.1"/>
    <property type="molecule type" value="Genomic_DNA"/>
</dbReference>
<evidence type="ECO:0000256" key="1">
    <source>
        <dbReference type="ARBA" id="ARBA00004651"/>
    </source>
</evidence>
<dbReference type="InterPro" id="IPR050640">
    <property type="entry name" value="Bact_2-comp_sensor_kinase"/>
</dbReference>
<dbReference type="PANTHER" id="PTHR34220:SF7">
    <property type="entry name" value="SENSOR HISTIDINE KINASE YPDA"/>
    <property type="match status" value="1"/>
</dbReference>
<sequence>MRQATMRSRLILGFGLVTIPLVILLLWNNLYATKVVHSQVAQSNRNMLTMYMNDMDQVLGEIENYLYKAAEQDQSLISLSQYDKDSWEYYLATTQTSNDLDLNINYYDAADVLFAYSSKYKELLVAQQQSVTYNRKQEIQAKLKELLGTDDPALRTGWKVVELKGEYALVRVVDTNYDSYIGAWIDLNRLMEPIRLLGQDGKAEALLVSGEGKPLSIADSSIRKEMEAFDLTAYMDNGNAAYNIVKLGAPYLLVAKSSRMADMNLIFLLPERKLLEGLPIFRKMTYLIPMLAAIMLGLYLIFLQNSIVKPIHHFIKGMRKIRSGDLSVRMDDYKLQEFITLKETFNGMAQQIEHLKIDIYEEQLRTQKAELKHLQAQIHPHFFMNSLNIVYQLAQIKDYEVIQNMSLHLVRYFRFTTRTQVSAVSVKEEIEHINHYLSIQKYRFPETLDFNFEVDPALEKVSLPPLAIQPMVENAMVHGFSIRTGTPFHIRVKVTTEGEGDDAELVITVEDNGKGLTEEQIEHLQDKVHSLEPGDGSLGLWNVVRRCRLYYKGSVRMAFGSADPQGAVVTLRVPRYKTGEREPGL</sequence>
<organism evidence="9 10">
    <name type="scientific">Paenibacillus glycanilyticus</name>
    <dbReference type="NCBI Taxonomy" id="126569"/>
    <lineage>
        <taxon>Bacteria</taxon>
        <taxon>Bacillati</taxon>
        <taxon>Bacillota</taxon>
        <taxon>Bacilli</taxon>
        <taxon>Bacillales</taxon>
        <taxon>Paenibacillaceae</taxon>
        <taxon>Paenibacillus</taxon>
    </lineage>
</organism>
<name>A0ABQ6GDN0_9BACL</name>
<keyword evidence="5" id="KW-0418">Kinase</keyword>
<dbReference type="SMART" id="SM00387">
    <property type="entry name" value="HATPase_c"/>
    <property type="match status" value="1"/>
</dbReference>
<gene>
    <name evidence="9" type="ORF">MU1_21020</name>
</gene>
<dbReference type="PANTHER" id="PTHR34220">
    <property type="entry name" value="SENSOR HISTIDINE KINASE YPDA"/>
    <property type="match status" value="1"/>
</dbReference>
<evidence type="ECO:0000313" key="9">
    <source>
        <dbReference type="EMBL" id="GLX67757.1"/>
    </source>
</evidence>
<dbReference type="Gene3D" id="3.30.565.10">
    <property type="entry name" value="Histidine kinase-like ATPase, C-terminal domain"/>
    <property type="match status" value="1"/>
</dbReference>
<dbReference type="Pfam" id="PF00672">
    <property type="entry name" value="HAMP"/>
    <property type="match status" value="1"/>
</dbReference>
<dbReference type="Gene3D" id="6.10.340.10">
    <property type="match status" value="1"/>
</dbReference>